<feature type="binding site" evidence="10">
    <location>
        <begin position="270"/>
        <end position="271"/>
    </location>
    <ligand>
        <name>S-adenosyl-L-methionine</name>
        <dbReference type="ChEBI" id="CHEBI:59789"/>
    </ligand>
</feature>
<name>A0A2V0PAJ6_9CHLO</name>
<comment type="caution">
    <text evidence="13">The sequence shown here is derived from an EMBL/GenBank/DDBJ whole genome shotgun (WGS) entry which is preliminary data.</text>
</comment>
<keyword evidence="14" id="KW-1185">Reference proteome</keyword>
<feature type="region of interest" description="Disordered" evidence="11">
    <location>
        <begin position="317"/>
        <end position="387"/>
    </location>
</feature>
<evidence type="ECO:0000256" key="9">
    <source>
        <dbReference type="ARBA" id="ARBA00047783"/>
    </source>
</evidence>
<comment type="function">
    <text evidence="10">Specifically methylates the N1 position of guanosine-37 in various cytoplasmic and mitochondrial tRNAs. Methylation is not dependent on the nature of the nucleoside 5' of the target nucleoside. This is the first step in the biosynthesis of wybutosine (yW), a modified base adjacent to the anticodon of tRNAs and required for accurate decoding.</text>
</comment>
<dbReference type="EC" id="2.1.1.228" evidence="10"/>
<evidence type="ECO:0000256" key="6">
    <source>
        <dbReference type="ARBA" id="ARBA00022694"/>
    </source>
</evidence>
<dbReference type="GO" id="GO:0002939">
    <property type="term" value="P:tRNA N1-guanine methylation"/>
    <property type="evidence" value="ECO:0007669"/>
    <property type="project" value="TreeGrafter"/>
</dbReference>
<feature type="domain" description="SAM-dependent methyltransferase TRM5/TYW2-type" evidence="12">
    <location>
        <begin position="143"/>
        <end position="480"/>
    </location>
</feature>
<comment type="subunit">
    <text evidence="10">Monomer.</text>
</comment>
<dbReference type="Pfam" id="PF25133">
    <property type="entry name" value="TYW2_N_2"/>
    <property type="match status" value="1"/>
</dbReference>
<feature type="compositionally biased region" description="Low complexity" evidence="11">
    <location>
        <begin position="327"/>
        <end position="367"/>
    </location>
</feature>
<dbReference type="GO" id="GO:0005759">
    <property type="term" value="C:mitochondrial matrix"/>
    <property type="evidence" value="ECO:0007669"/>
    <property type="project" value="UniProtKB-SubCell"/>
</dbReference>
<dbReference type="SUPFAM" id="SSF53335">
    <property type="entry name" value="S-adenosyl-L-methionine-dependent methyltransferases"/>
    <property type="match status" value="1"/>
</dbReference>
<dbReference type="PANTHER" id="PTHR23245">
    <property type="entry name" value="TRNA METHYLTRANSFERASE"/>
    <property type="match status" value="1"/>
</dbReference>
<evidence type="ECO:0000256" key="2">
    <source>
        <dbReference type="ARBA" id="ARBA00022490"/>
    </source>
</evidence>
<dbReference type="Proteomes" id="UP000247498">
    <property type="component" value="Unassembled WGS sequence"/>
</dbReference>
<dbReference type="InterPro" id="IPR056744">
    <property type="entry name" value="TRM5/TYW2-like_N"/>
</dbReference>
<keyword evidence="7 10" id="KW-0496">Mitochondrion</keyword>
<comment type="subcellular location">
    <subcellularLocation>
        <location evidence="10">Mitochondrion matrix</location>
    </subcellularLocation>
    <subcellularLocation>
        <location evidence="10">Nucleus</location>
    </subcellularLocation>
    <subcellularLocation>
        <location evidence="10">Cytoplasm</location>
    </subcellularLocation>
    <text evidence="10">Predominantly in the mitochondria and in the nucleus.</text>
</comment>
<dbReference type="Gene3D" id="3.30.300.110">
    <property type="entry name" value="Met-10+ protein-like domains"/>
    <property type="match status" value="1"/>
</dbReference>
<evidence type="ECO:0000256" key="7">
    <source>
        <dbReference type="ARBA" id="ARBA00023128"/>
    </source>
</evidence>
<dbReference type="PANTHER" id="PTHR23245:SF36">
    <property type="entry name" value="TRNA (GUANINE(37)-N1)-METHYLTRANSFERASE"/>
    <property type="match status" value="1"/>
</dbReference>
<evidence type="ECO:0000256" key="11">
    <source>
        <dbReference type="SAM" id="MobiDB-lite"/>
    </source>
</evidence>
<keyword evidence="6 10" id="KW-0819">tRNA processing</keyword>
<evidence type="ECO:0000256" key="1">
    <source>
        <dbReference type="ARBA" id="ARBA00009775"/>
    </source>
</evidence>
<organism evidence="13 14">
    <name type="scientific">Raphidocelis subcapitata</name>
    <dbReference type="NCBI Taxonomy" id="307507"/>
    <lineage>
        <taxon>Eukaryota</taxon>
        <taxon>Viridiplantae</taxon>
        <taxon>Chlorophyta</taxon>
        <taxon>core chlorophytes</taxon>
        <taxon>Chlorophyceae</taxon>
        <taxon>CS clade</taxon>
        <taxon>Sphaeropleales</taxon>
        <taxon>Selenastraceae</taxon>
        <taxon>Raphidocelis</taxon>
    </lineage>
</organism>
<dbReference type="InterPro" id="IPR056743">
    <property type="entry name" value="TRM5-TYW2-like_MTfase"/>
</dbReference>
<evidence type="ECO:0000256" key="4">
    <source>
        <dbReference type="ARBA" id="ARBA00022679"/>
    </source>
</evidence>
<dbReference type="GO" id="GO:0005634">
    <property type="term" value="C:nucleus"/>
    <property type="evidence" value="ECO:0007669"/>
    <property type="project" value="UniProtKB-SubCell"/>
</dbReference>
<dbReference type="PROSITE" id="PS51684">
    <property type="entry name" value="SAM_MT_TRM5_TYW2"/>
    <property type="match status" value="1"/>
</dbReference>
<evidence type="ECO:0000313" key="13">
    <source>
        <dbReference type="EMBL" id="GBF94187.1"/>
    </source>
</evidence>
<dbReference type="InterPro" id="IPR030382">
    <property type="entry name" value="MeTrfase_TRM5/TYW2"/>
</dbReference>
<dbReference type="FunFam" id="3.30.300.110:FF:000001">
    <property type="entry name" value="tRNA (guanine(37)-N1)-methyltransferase"/>
    <property type="match status" value="1"/>
</dbReference>
<evidence type="ECO:0000259" key="12">
    <source>
        <dbReference type="PROSITE" id="PS51684"/>
    </source>
</evidence>
<dbReference type="GO" id="GO:0052906">
    <property type="term" value="F:tRNA (guanine(37)-N1)-methyltransferase activity"/>
    <property type="evidence" value="ECO:0007669"/>
    <property type="project" value="UniProtKB-UniRule"/>
</dbReference>
<evidence type="ECO:0000313" key="14">
    <source>
        <dbReference type="Proteomes" id="UP000247498"/>
    </source>
</evidence>
<dbReference type="Pfam" id="PF02475">
    <property type="entry name" value="TRM5-TYW2_MTfase"/>
    <property type="match status" value="1"/>
</dbReference>
<evidence type="ECO:0000256" key="10">
    <source>
        <dbReference type="HAMAP-Rule" id="MF_03152"/>
    </source>
</evidence>
<reference evidence="13 14" key="1">
    <citation type="journal article" date="2018" name="Sci. Rep.">
        <title>Raphidocelis subcapitata (=Pseudokirchneriella subcapitata) provides an insight into genome evolution and environmental adaptations in the Sphaeropleales.</title>
        <authorList>
            <person name="Suzuki S."/>
            <person name="Yamaguchi H."/>
            <person name="Nakajima N."/>
            <person name="Kawachi M."/>
        </authorList>
    </citation>
    <scope>NUCLEOTIDE SEQUENCE [LARGE SCALE GENOMIC DNA]</scope>
    <source>
        <strain evidence="13 14">NIES-35</strain>
    </source>
</reference>
<evidence type="ECO:0000256" key="3">
    <source>
        <dbReference type="ARBA" id="ARBA00022603"/>
    </source>
</evidence>
<keyword evidence="2 10" id="KW-0963">Cytoplasm</keyword>
<gene>
    <name evidence="13" type="ORF">Rsub_07174</name>
</gene>
<dbReference type="EMBL" id="BDRX01000048">
    <property type="protein sequence ID" value="GBF94187.1"/>
    <property type="molecule type" value="Genomic_DNA"/>
</dbReference>
<comment type="similarity">
    <text evidence="10">Belongs to the TRM5 / TYW2 family.</text>
</comment>
<proteinExistence type="inferred from homology"/>
<protein>
    <recommendedName>
        <fullName evidence="10">tRNA (guanine(37)-N1)-methyltransferase</fullName>
        <ecNumber evidence="10">2.1.1.228</ecNumber>
    </recommendedName>
    <alternativeName>
        <fullName evidence="10">M1G-methyltransferase</fullName>
    </alternativeName>
    <alternativeName>
        <fullName evidence="10">tRNA [GM37] methyltransferase</fullName>
    </alternativeName>
    <alternativeName>
        <fullName evidence="10">tRNA methyltransferase 5 homolog</fullName>
    </alternativeName>
</protein>
<dbReference type="OrthoDB" id="408788at2759"/>
<dbReference type="InterPro" id="IPR029063">
    <property type="entry name" value="SAM-dependent_MTases_sf"/>
</dbReference>
<dbReference type="FunCoup" id="A0A2V0PAJ6">
    <property type="interactions" value="1825"/>
</dbReference>
<keyword evidence="8 10" id="KW-0539">Nucleus</keyword>
<sequence>MASKPAAAAAAAAPAGAPADAPLGGGAPALDRAAFTRTVRVPALRVPKRRCNDLMRLFKGYTLDRPKTRCIVGDGEGGPDWRLLLLREDLEGPEGLPPSLRDLMAAESLAWAPHDLEVNYSHLSMDQVLKQLLPAGVEVPSSFESVGHIAHLNLKAEVLPFKHVVGQVIMDKNPHITTVVNKVGNIESEYRVFEMEVVAGRRELEAEVVQHGMRFRLDFSKVYWNSRLETEHARLTALFDPSDAVVDVMAGIGPFAVPAGVRGCRVYANDLNPWSAAYLATNIRLNKLSGRVLPFNMDGRAFVRALLGGGQNLTGGQAASQGLTGGAAQVAEQQAEQQPEQQQTQQQQQQQQPQQQQQQPQQQQQAKQQRKRPEPPPPVPEGFEPPAGGLIFQHAVMNLPASAVEFLDSFRGAFDPGAWAGRQLPLVHVYTFMRGEGEAGVIARVEAALGGPLDAPPSIHYVRDVAPNKLMLCVTFRVPAAVAFAGREEGLQPSKRARVESPS</sequence>
<keyword evidence="5 10" id="KW-0949">S-adenosyl-L-methionine</keyword>
<feature type="binding site" evidence="10">
    <location>
        <position position="232"/>
    </location>
    <ligand>
        <name>S-adenosyl-L-methionine</name>
        <dbReference type="ChEBI" id="CHEBI:59789"/>
    </ligand>
</feature>
<evidence type="ECO:0000256" key="8">
    <source>
        <dbReference type="ARBA" id="ARBA00023242"/>
    </source>
</evidence>
<comment type="similarity">
    <text evidence="1">Belongs to the class I-like SAM-binding methyltransferase superfamily. TRM5/TYW2 family.</text>
</comment>
<dbReference type="InterPro" id="IPR025792">
    <property type="entry name" value="tRNA_Gua_MeTrfase_euk"/>
</dbReference>
<evidence type="ECO:0000256" key="5">
    <source>
        <dbReference type="ARBA" id="ARBA00022691"/>
    </source>
</evidence>
<dbReference type="GO" id="GO:0070901">
    <property type="term" value="P:mitochondrial tRNA methylation"/>
    <property type="evidence" value="ECO:0007669"/>
    <property type="project" value="UniProtKB-ARBA"/>
</dbReference>
<dbReference type="InParanoid" id="A0A2V0PAJ6"/>
<keyword evidence="3 10" id="KW-0489">Methyltransferase</keyword>
<dbReference type="HAMAP" id="MF_03152">
    <property type="entry name" value="TRM5"/>
    <property type="match status" value="1"/>
</dbReference>
<dbReference type="STRING" id="307507.A0A2V0PAJ6"/>
<dbReference type="SUPFAM" id="SSF81995">
    <property type="entry name" value="beta-sandwich domain of Sec23/24"/>
    <property type="match status" value="1"/>
</dbReference>
<keyword evidence="4 10" id="KW-0808">Transferase</keyword>
<accession>A0A2V0PAJ6</accession>
<dbReference type="Gene3D" id="3.40.50.150">
    <property type="entry name" value="Vaccinia Virus protein VP39"/>
    <property type="match status" value="1"/>
</dbReference>
<feature type="binding site" evidence="10">
    <location>
        <position position="398"/>
    </location>
    <ligand>
        <name>S-adenosyl-L-methionine</name>
        <dbReference type="ChEBI" id="CHEBI:59789"/>
    </ligand>
</feature>
<comment type="catalytic activity">
    <reaction evidence="9 10">
        <text>guanosine(37) in tRNA + S-adenosyl-L-methionine = N(1)-methylguanosine(37) in tRNA + S-adenosyl-L-homocysteine + H(+)</text>
        <dbReference type="Rhea" id="RHEA:36899"/>
        <dbReference type="Rhea" id="RHEA-COMP:10145"/>
        <dbReference type="Rhea" id="RHEA-COMP:10147"/>
        <dbReference type="ChEBI" id="CHEBI:15378"/>
        <dbReference type="ChEBI" id="CHEBI:57856"/>
        <dbReference type="ChEBI" id="CHEBI:59789"/>
        <dbReference type="ChEBI" id="CHEBI:73542"/>
        <dbReference type="ChEBI" id="CHEBI:74269"/>
        <dbReference type="EC" id="2.1.1.228"/>
    </reaction>
</comment>
<dbReference type="AlphaFoldDB" id="A0A2V0PAJ6"/>
<feature type="binding site" evidence="10">
    <location>
        <begin position="298"/>
        <end position="299"/>
    </location>
    <ligand>
        <name>S-adenosyl-L-methionine</name>
        <dbReference type="ChEBI" id="CHEBI:59789"/>
    </ligand>
</feature>